<proteinExistence type="predicted"/>
<keyword evidence="1" id="KW-0732">Signal</keyword>
<sequence length="97" mass="10740">MKSIISALIFSFITTAAHAGSGTIHFRGSIVEPPCDVRPVDNRRLNVSCFHRGKVVARQVALNRLNDYAAASDASVAFNVRWLNPQRTRAIVDINYN</sequence>
<keyword evidence="3" id="KW-1185">Reference proteome</keyword>
<feature type="signal peptide" evidence="1">
    <location>
        <begin position="1"/>
        <end position="19"/>
    </location>
</feature>
<dbReference type="EMBL" id="CP074352">
    <property type="protein sequence ID" value="UYU33264.1"/>
    <property type="molecule type" value="Genomic_DNA"/>
</dbReference>
<dbReference type="Proteomes" id="UP001156318">
    <property type="component" value="Chromosome"/>
</dbReference>
<evidence type="ECO:0000313" key="2">
    <source>
        <dbReference type="EMBL" id="UYU33264.1"/>
    </source>
</evidence>
<gene>
    <name evidence="2" type="ORF">KFZ77_07080</name>
</gene>
<evidence type="ECO:0000313" key="3">
    <source>
        <dbReference type="Proteomes" id="UP001156318"/>
    </source>
</evidence>
<evidence type="ECO:0000256" key="1">
    <source>
        <dbReference type="SAM" id="SignalP"/>
    </source>
</evidence>
<name>A0ABY6JK19_9ENTR</name>
<dbReference type="RefSeq" id="WP_264385841.1">
    <property type="nucleotide sequence ID" value="NZ_CP074352.1"/>
</dbReference>
<reference evidence="2 3" key="1">
    <citation type="submission" date="2021-05" db="EMBL/GenBank/DDBJ databases">
        <title>Isolation, identification, and the growth promoting effects of Pantoea dispersa strain YSD J2 from the aboveground leaves of Cyperus esculentus L.Var. Sativus.</title>
        <authorList>
            <person name="Wang S."/>
            <person name="Tang X.M."/>
            <person name="Huang Y.N."/>
        </authorList>
    </citation>
    <scope>NUCLEOTIDE SEQUENCE [LARGE SCALE GENOMIC DNA]</scope>
    <source>
        <strain evidence="3">YSD YN2</strain>
    </source>
</reference>
<accession>A0ABY6JK19</accession>
<protein>
    <submittedName>
        <fullName evidence="2">Type 1 fimbrial protein</fullName>
    </submittedName>
</protein>
<feature type="chain" id="PRO_5045897352" evidence="1">
    <location>
        <begin position="20"/>
        <end position="97"/>
    </location>
</feature>
<organism evidence="2 3">
    <name type="scientific">Siccibacter colletis</name>
    <dbReference type="NCBI Taxonomy" id="1505757"/>
    <lineage>
        <taxon>Bacteria</taxon>
        <taxon>Pseudomonadati</taxon>
        <taxon>Pseudomonadota</taxon>
        <taxon>Gammaproteobacteria</taxon>
        <taxon>Enterobacterales</taxon>
        <taxon>Enterobacteriaceae</taxon>
        <taxon>Siccibacter</taxon>
    </lineage>
</organism>